<feature type="region of interest" description="Disordered" evidence="1">
    <location>
        <begin position="1"/>
        <end position="40"/>
    </location>
</feature>
<dbReference type="OMA" id="MKRFESK"/>
<comment type="caution">
    <text evidence="2">The sequence shown here is derived from an EMBL/GenBank/DDBJ whole genome shotgun (WGS) entry which is preliminary data.</text>
</comment>
<reference evidence="2 3" key="1">
    <citation type="submission" date="2016-08" db="EMBL/GenBank/DDBJ databases">
        <title>Draft genome sequence of allopolyploid Zygosaccharomyces rouxii.</title>
        <authorList>
            <person name="Watanabe J."/>
            <person name="Uehara K."/>
            <person name="Mogi Y."/>
            <person name="Tsukioka Y."/>
        </authorList>
    </citation>
    <scope>NUCLEOTIDE SEQUENCE [LARGE SCALE GENOMIC DNA]</scope>
    <source>
        <strain evidence="2 3">NBRC 110957</strain>
    </source>
</reference>
<sequence>MSTASPDRTSNREEQTPLTSSSSASTGKTTTEQDDKQGSTVTVFELTSEIKKCLKDLEDSIQSNDEKFEKTMKRFESKIKTLE</sequence>
<evidence type="ECO:0000313" key="2">
    <source>
        <dbReference type="EMBL" id="GAV50310.1"/>
    </source>
</evidence>
<dbReference type="OrthoDB" id="4066296at2759"/>
<dbReference type="AlphaFoldDB" id="A0A1Q3A3Z2"/>
<proteinExistence type="predicted"/>
<feature type="compositionally biased region" description="Low complexity" evidence="1">
    <location>
        <begin position="19"/>
        <end position="30"/>
    </location>
</feature>
<gene>
    <name evidence="2" type="ORF">ZYGR_0U01660</name>
</gene>
<accession>A0A1Q3A3Z2</accession>
<organism evidence="2 3">
    <name type="scientific">Zygosaccharomyces rouxii</name>
    <dbReference type="NCBI Taxonomy" id="4956"/>
    <lineage>
        <taxon>Eukaryota</taxon>
        <taxon>Fungi</taxon>
        <taxon>Dikarya</taxon>
        <taxon>Ascomycota</taxon>
        <taxon>Saccharomycotina</taxon>
        <taxon>Saccharomycetes</taxon>
        <taxon>Saccharomycetales</taxon>
        <taxon>Saccharomycetaceae</taxon>
        <taxon>Zygosaccharomyces</taxon>
    </lineage>
</organism>
<name>A0A1Q3A3Z2_ZYGRO</name>
<evidence type="ECO:0000313" key="3">
    <source>
        <dbReference type="Proteomes" id="UP000187013"/>
    </source>
</evidence>
<evidence type="ECO:0000256" key="1">
    <source>
        <dbReference type="SAM" id="MobiDB-lite"/>
    </source>
</evidence>
<protein>
    <submittedName>
        <fullName evidence="2">Uncharacterized protein</fullName>
    </submittedName>
</protein>
<dbReference type="Proteomes" id="UP000187013">
    <property type="component" value="Unassembled WGS sequence"/>
</dbReference>
<dbReference type="EMBL" id="BDGX01000021">
    <property type="protein sequence ID" value="GAV50310.1"/>
    <property type="molecule type" value="Genomic_DNA"/>
</dbReference>